<dbReference type="Pfam" id="PF03184">
    <property type="entry name" value="DDE_1"/>
    <property type="match status" value="1"/>
</dbReference>
<reference evidence="3" key="1">
    <citation type="submission" date="2021-08" db="EMBL/GenBank/DDBJ databases">
        <authorList>
            <person name="Misof B."/>
            <person name="Oliver O."/>
            <person name="Podsiadlowski L."/>
            <person name="Donath A."/>
            <person name="Peters R."/>
            <person name="Mayer C."/>
            <person name="Rust J."/>
            <person name="Gunkel S."/>
            <person name="Lesny P."/>
            <person name="Martin S."/>
            <person name="Oeyen J.P."/>
            <person name="Petersen M."/>
            <person name="Panagiotis P."/>
            <person name="Wilbrandt J."/>
            <person name="Tanja T."/>
        </authorList>
    </citation>
    <scope>NUCLEOTIDE SEQUENCE</scope>
    <source>
        <strain evidence="3">GBR_01_08_01A</strain>
        <tissue evidence="3">Thorax + abdomen</tissue>
    </source>
</reference>
<feature type="compositionally biased region" description="Basic residues" evidence="1">
    <location>
        <begin position="62"/>
        <end position="71"/>
    </location>
</feature>
<sequence>MPIPQAERALRTSNRCGKTTILTDSPHKNQLLKDQRNRKTSKVQPNKRKHVKSKIPPFERKRNNKKKKGIGRPKYVTKEIEEVLVRHILELESRFFGITIHYLRHLAYQLVEKYKLPHRVNKEKNLAVWKWYYKFLKNHPEISLRIPESTSMSRCKGFNKKTVMEFFDKYEVLLDEGKFSAQQIYNVDETGLSTVHKPSKILALKSKHQVGAVTSGERGMDTTCICCMNAADEFIPPMLIYKRKRMTDDVRRGGPPNTVYSCSESGWITIELFFEWLKHFIKYTRFKKSKKNQILLILDGHSTHTKNLDAINLARDYGIVMLSLLPHTTHKLQPLDRSFFKPLKQNFNSASTSWLTNYPDSVIKQSNISEIWGMAYPRAVYGNSYPRI</sequence>
<proteinExistence type="predicted"/>
<evidence type="ECO:0000313" key="4">
    <source>
        <dbReference type="Proteomes" id="UP001258017"/>
    </source>
</evidence>
<keyword evidence="4" id="KW-1185">Reference proteome</keyword>
<feature type="region of interest" description="Disordered" evidence="1">
    <location>
        <begin position="1"/>
        <end position="71"/>
    </location>
</feature>
<feature type="compositionally biased region" description="Basic residues" evidence="1">
    <location>
        <begin position="38"/>
        <end position="53"/>
    </location>
</feature>
<feature type="compositionally biased region" description="Basic and acidic residues" evidence="1">
    <location>
        <begin position="25"/>
        <end position="37"/>
    </location>
</feature>
<dbReference type="InterPro" id="IPR050863">
    <property type="entry name" value="CenT-Element_Derived"/>
</dbReference>
<evidence type="ECO:0000313" key="3">
    <source>
        <dbReference type="EMBL" id="KAK2577099.1"/>
    </source>
</evidence>
<dbReference type="InterPro" id="IPR004875">
    <property type="entry name" value="DDE_SF_endonuclease_dom"/>
</dbReference>
<dbReference type="PANTHER" id="PTHR19303">
    <property type="entry name" value="TRANSPOSON"/>
    <property type="match status" value="1"/>
</dbReference>
<accession>A0AAD9VJR1</accession>
<dbReference type="Proteomes" id="UP001258017">
    <property type="component" value="Unassembled WGS sequence"/>
</dbReference>
<dbReference type="AlphaFoldDB" id="A0AAD9VJR1"/>
<name>A0AAD9VJR1_9HYME</name>
<feature type="compositionally biased region" description="Polar residues" evidence="1">
    <location>
        <begin position="11"/>
        <end position="23"/>
    </location>
</feature>
<feature type="domain" description="DDE-1" evidence="2">
    <location>
        <begin position="222"/>
        <end position="364"/>
    </location>
</feature>
<reference evidence="3" key="2">
    <citation type="journal article" date="2023" name="Commun. Biol.">
        <title>Intrasexual cuticular hydrocarbon dimorphism in a wasp sheds light on hydrocarbon biosynthesis genes in Hymenoptera.</title>
        <authorList>
            <person name="Moris V.C."/>
            <person name="Podsiadlowski L."/>
            <person name="Martin S."/>
            <person name="Oeyen J.P."/>
            <person name="Donath A."/>
            <person name="Petersen M."/>
            <person name="Wilbrandt J."/>
            <person name="Misof B."/>
            <person name="Liedtke D."/>
            <person name="Thamm M."/>
            <person name="Scheiner R."/>
            <person name="Schmitt T."/>
            <person name="Niehuis O."/>
        </authorList>
    </citation>
    <scope>NUCLEOTIDE SEQUENCE</scope>
    <source>
        <strain evidence="3">GBR_01_08_01A</strain>
    </source>
</reference>
<protein>
    <recommendedName>
        <fullName evidence="2">DDE-1 domain-containing protein</fullName>
    </recommendedName>
</protein>
<evidence type="ECO:0000256" key="1">
    <source>
        <dbReference type="SAM" id="MobiDB-lite"/>
    </source>
</evidence>
<gene>
    <name evidence="3" type="ORF">KPH14_006266</name>
</gene>
<dbReference type="PANTHER" id="PTHR19303:SF71">
    <property type="entry name" value="ZINC FINGER PHD-TYPE DOMAIN-CONTAINING PROTEIN"/>
    <property type="match status" value="1"/>
</dbReference>
<dbReference type="GO" id="GO:0005634">
    <property type="term" value="C:nucleus"/>
    <property type="evidence" value="ECO:0007669"/>
    <property type="project" value="TreeGrafter"/>
</dbReference>
<comment type="caution">
    <text evidence="3">The sequence shown here is derived from an EMBL/GenBank/DDBJ whole genome shotgun (WGS) entry which is preliminary data.</text>
</comment>
<organism evidence="3 4">
    <name type="scientific">Odynerus spinipes</name>
    <dbReference type="NCBI Taxonomy" id="1348599"/>
    <lineage>
        <taxon>Eukaryota</taxon>
        <taxon>Metazoa</taxon>
        <taxon>Ecdysozoa</taxon>
        <taxon>Arthropoda</taxon>
        <taxon>Hexapoda</taxon>
        <taxon>Insecta</taxon>
        <taxon>Pterygota</taxon>
        <taxon>Neoptera</taxon>
        <taxon>Endopterygota</taxon>
        <taxon>Hymenoptera</taxon>
        <taxon>Apocrita</taxon>
        <taxon>Aculeata</taxon>
        <taxon>Vespoidea</taxon>
        <taxon>Vespidae</taxon>
        <taxon>Eumeninae</taxon>
        <taxon>Odynerus</taxon>
    </lineage>
</organism>
<dbReference type="GO" id="GO:0003677">
    <property type="term" value="F:DNA binding"/>
    <property type="evidence" value="ECO:0007669"/>
    <property type="project" value="TreeGrafter"/>
</dbReference>
<dbReference type="EMBL" id="JAIFRP010004362">
    <property type="protein sequence ID" value="KAK2577099.1"/>
    <property type="molecule type" value="Genomic_DNA"/>
</dbReference>
<evidence type="ECO:0000259" key="2">
    <source>
        <dbReference type="Pfam" id="PF03184"/>
    </source>
</evidence>